<comment type="caution">
    <text evidence="1">The sequence shown here is derived from an EMBL/GenBank/DDBJ whole genome shotgun (WGS) entry which is preliminary data.</text>
</comment>
<gene>
    <name evidence="1" type="ORF">dsat_0360</name>
</gene>
<dbReference type="PATRIC" id="fig|1121439.3.peg.1708"/>
<dbReference type="STRING" id="1121439.dsat_0360"/>
<organism evidence="1 2">
    <name type="scientific">Alkalidesulfovibrio alkalitolerans DSM 16529</name>
    <dbReference type="NCBI Taxonomy" id="1121439"/>
    <lineage>
        <taxon>Bacteria</taxon>
        <taxon>Pseudomonadati</taxon>
        <taxon>Thermodesulfobacteriota</taxon>
        <taxon>Desulfovibrionia</taxon>
        <taxon>Desulfovibrionales</taxon>
        <taxon>Desulfovibrionaceae</taxon>
        <taxon>Alkalidesulfovibrio</taxon>
    </lineage>
</organism>
<dbReference type="AlphaFoldDB" id="S7UGG9"/>
<dbReference type="SUPFAM" id="SSF53146">
    <property type="entry name" value="Nitrogenase accessory factor-like"/>
    <property type="match status" value="1"/>
</dbReference>
<evidence type="ECO:0000313" key="2">
    <source>
        <dbReference type="Proteomes" id="UP000014975"/>
    </source>
</evidence>
<dbReference type="OrthoDB" id="280278at2"/>
<dbReference type="InterPro" id="IPR036105">
    <property type="entry name" value="DiNase_FeMo-co_biosyn_sf"/>
</dbReference>
<keyword evidence="2" id="KW-1185">Reference proteome</keyword>
<proteinExistence type="predicted"/>
<dbReference type="EMBL" id="ATHI01000026">
    <property type="protein sequence ID" value="EPR32919.1"/>
    <property type="molecule type" value="Genomic_DNA"/>
</dbReference>
<name>S7UGG9_9BACT</name>
<dbReference type="Proteomes" id="UP000014975">
    <property type="component" value="Unassembled WGS sequence"/>
</dbReference>
<sequence>MNLCLATYGNRLAALLENAAELHFFQVRGHAATPKGYSPMPGGGPANLLLTLHCFGIDTLVCGGVSPHYLEALHGGGIKVHAWLGGETPEVLRAFTEGGLDALRLPGAPKAPGQRS</sequence>
<dbReference type="Gene3D" id="3.30.420.130">
    <property type="entry name" value="Dinitrogenase iron-molybdenum cofactor biosynthesis domain"/>
    <property type="match status" value="1"/>
</dbReference>
<reference evidence="1 2" key="1">
    <citation type="journal article" date="2013" name="Genome Announc.">
        <title>Draft genome sequences for three mercury-methylating, sulfate-reducing bacteria.</title>
        <authorList>
            <person name="Brown S.D."/>
            <person name="Hurt R.A.Jr."/>
            <person name="Gilmour C.C."/>
            <person name="Elias D.A."/>
        </authorList>
    </citation>
    <scope>NUCLEOTIDE SEQUENCE [LARGE SCALE GENOMIC DNA]</scope>
    <source>
        <strain evidence="1 2">DSM 16529</strain>
    </source>
</reference>
<evidence type="ECO:0000313" key="1">
    <source>
        <dbReference type="EMBL" id="EPR32919.1"/>
    </source>
</evidence>
<dbReference type="eggNOG" id="COG1433">
    <property type="taxonomic scope" value="Bacteria"/>
</dbReference>
<accession>S7UGG9</accession>
<dbReference type="RefSeq" id="WP_020887054.1">
    <property type="nucleotide sequence ID" value="NZ_ATHI01000026.1"/>
</dbReference>
<protein>
    <submittedName>
        <fullName evidence="1">Dinitrogenase iron-molybdenum cofactor biosynthesis protein</fullName>
    </submittedName>
</protein>